<dbReference type="EMBL" id="JASCZI010031289">
    <property type="protein sequence ID" value="MED6126431.1"/>
    <property type="molecule type" value="Genomic_DNA"/>
</dbReference>
<gene>
    <name evidence="1" type="ORF">PIB30_078375</name>
</gene>
<name>A0ABU6RQN0_9FABA</name>
<dbReference type="Proteomes" id="UP001341840">
    <property type="component" value="Unassembled WGS sequence"/>
</dbReference>
<evidence type="ECO:0000313" key="1">
    <source>
        <dbReference type="EMBL" id="MED6126431.1"/>
    </source>
</evidence>
<protein>
    <submittedName>
        <fullName evidence="1">Uncharacterized protein</fullName>
    </submittedName>
</protein>
<evidence type="ECO:0000313" key="2">
    <source>
        <dbReference type="Proteomes" id="UP001341840"/>
    </source>
</evidence>
<organism evidence="1 2">
    <name type="scientific">Stylosanthes scabra</name>
    <dbReference type="NCBI Taxonomy" id="79078"/>
    <lineage>
        <taxon>Eukaryota</taxon>
        <taxon>Viridiplantae</taxon>
        <taxon>Streptophyta</taxon>
        <taxon>Embryophyta</taxon>
        <taxon>Tracheophyta</taxon>
        <taxon>Spermatophyta</taxon>
        <taxon>Magnoliopsida</taxon>
        <taxon>eudicotyledons</taxon>
        <taxon>Gunneridae</taxon>
        <taxon>Pentapetalae</taxon>
        <taxon>rosids</taxon>
        <taxon>fabids</taxon>
        <taxon>Fabales</taxon>
        <taxon>Fabaceae</taxon>
        <taxon>Papilionoideae</taxon>
        <taxon>50 kb inversion clade</taxon>
        <taxon>dalbergioids sensu lato</taxon>
        <taxon>Dalbergieae</taxon>
        <taxon>Pterocarpus clade</taxon>
        <taxon>Stylosanthes</taxon>
    </lineage>
</organism>
<accession>A0ABU6RQN0</accession>
<sequence>MPDKANNTIHVRYLPPLDNFDGSVATFGVVSFFAGFIEQCASQWLDALGIDDVSIPIYFSLSDNGDKLN</sequence>
<proteinExistence type="predicted"/>
<reference evidence="1 2" key="1">
    <citation type="journal article" date="2023" name="Plants (Basel)">
        <title>Bridging the Gap: Combining Genomics and Transcriptomics Approaches to Understand Stylosanthes scabra, an Orphan Legume from the Brazilian Caatinga.</title>
        <authorList>
            <person name="Ferreira-Neto J.R.C."/>
            <person name="da Silva M.D."/>
            <person name="Binneck E."/>
            <person name="de Melo N.F."/>
            <person name="da Silva R.H."/>
            <person name="de Melo A.L.T.M."/>
            <person name="Pandolfi V."/>
            <person name="Bustamante F.O."/>
            <person name="Brasileiro-Vidal A.C."/>
            <person name="Benko-Iseppon A.M."/>
        </authorList>
    </citation>
    <scope>NUCLEOTIDE SEQUENCE [LARGE SCALE GENOMIC DNA]</scope>
    <source>
        <tissue evidence="1">Leaves</tissue>
    </source>
</reference>
<comment type="caution">
    <text evidence="1">The sequence shown here is derived from an EMBL/GenBank/DDBJ whole genome shotgun (WGS) entry which is preliminary data.</text>
</comment>
<keyword evidence="2" id="KW-1185">Reference proteome</keyword>